<sequence>MQRSLSNSRIFTRSRSSISPTQSRSQLIFHGVDPRARASARNSSEPVVTRYSRHVRPVTQLPSTPIVGPVLVRKSSLRRELAPIASSDEISSLGSSSAFSTMKKRPFVYRSEDVEEEDRKTPTATK</sequence>
<organism evidence="2 3">
    <name type="scientific">Cichlidogyrus casuarinus</name>
    <dbReference type="NCBI Taxonomy" id="1844966"/>
    <lineage>
        <taxon>Eukaryota</taxon>
        <taxon>Metazoa</taxon>
        <taxon>Spiralia</taxon>
        <taxon>Lophotrochozoa</taxon>
        <taxon>Platyhelminthes</taxon>
        <taxon>Monogenea</taxon>
        <taxon>Monopisthocotylea</taxon>
        <taxon>Dactylogyridea</taxon>
        <taxon>Ancyrocephalidae</taxon>
        <taxon>Cichlidogyrus</taxon>
    </lineage>
</organism>
<evidence type="ECO:0000313" key="3">
    <source>
        <dbReference type="Proteomes" id="UP001626550"/>
    </source>
</evidence>
<evidence type="ECO:0000256" key="1">
    <source>
        <dbReference type="SAM" id="MobiDB-lite"/>
    </source>
</evidence>
<gene>
    <name evidence="2" type="ORF">Ciccas_008084</name>
</gene>
<feature type="compositionally biased region" description="Low complexity" evidence="1">
    <location>
        <begin position="1"/>
        <end position="26"/>
    </location>
</feature>
<dbReference type="AlphaFoldDB" id="A0ABD2Q1F8"/>
<evidence type="ECO:0000313" key="2">
    <source>
        <dbReference type="EMBL" id="KAL3313315.1"/>
    </source>
</evidence>
<dbReference type="EMBL" id="JBJKFK010001353">
    <property type="protein sequence ID" value="KAL3313315.1"/>
    <property type="molecule type" value="Genomic_DNA"/>
</dbReference>
<keyword evidence="3" id="KW-1185">Reference proteome</keyword>
<proteinExistence type="predicted"/>
<accession>A0ABD2Q1F8</accession>
<reference evidence="2 3" key="1">
    <citation type="submission" date="2024-11" db="EMBL/GenBank/DDBJ databases">
        <title>Adaptive evolution of stress response genes in parasites aligns with host niche diversity.</title>
        <authorList>
            <person name="Hahn C."/>
            <person name="Resl P."/>
        </authorList>
    </citation>
    <scope>NUCLEOTIDE SEQUENCE [LARGE SCALE GENOMIC DNA]</scope>
    <source>
        <strain evidence="2">EGGRZ-B1_66</strain>
        <tissue evidence="2">Body</tissue>
    </source>
</reference>
<dbReference type="Proteomes" id="UP001626550">
    <property type="component" value="Unassembled WGS sequence"/>
</dbReference>
<comment type="caution">
    <text evidence="2">The sequence shown here is derived from an EMBL/GenBank/DDBJ whole genome shotgun (WGS) entry which is preliminary data.</text>
</comment>
<protein>
    <submittedName>
        <fullName evidence="2">Uncharacterized protein</fullName>
    </submittedName>
</protein>
<feature type="region of interest" description="Disordered" evidence="1">
    <location>
        <begin position="1"/>
        <end position="51"/>
    </location>
</feature>
<name>A0ABD2Q1F8_9PLAT</name>